<dbReference type="Proteomes" id="UP000199665">
    <property type="component" value="Unassembled WGS sequence"/>
</dbReference>
<protein>
    <recommendedName>
        <fullName evidence="4">ATP-dependent helicase</fullName>
    </recommendedName>
</protein>
<dbReference type="EMBL" id="FNRV01000001">
    <property type="protein sequence ID" value="SED21948.1"/>
    <property type="molecule type" value="Genomic_DNA"/>
</dbReference>
<reference evidence="2 3" key="1">
    <citation type="submission" date="2016-10" db="EMBL/GenBank/DDBJ databases">
        <authorList>
            <person name="Varghese N."/>
            <person name="Submissions S."/>
        </authorList>
    </citation>
    <scope>NUCLEOTIDE SEQUENCE [LARGE SCALE GENOMIC DNA]</scope>
    <source>
        <strain evidence="2 3">DSM 18327</strain>
    </source>
</reference>
<keyword evidence="1" id="KW-0472">Membrane</keyword>
<gene>
    <name evidence="2" type="ORF">SAMN05216205_4579</name>
</gene>
<name>A0ABY0YA90_9PSED</name>
<proteinExistence type="predicted"/>
<keyword evidence="1" id="KW-0812">Transmembrane</keyword>
<evidence type="ECO:0000313" key="2">
    <source>
        <dbReference type="EMBL" id="SED21948.1"/>
    </source>
</evidence>
<dbReference type="NCBIfam" id="NF041600">
    <property type="entry name" value="cyt_ox_CcoM"/>
    <property type="match status" value="1"/>
</dbReference>
<accession>A0ABY0YA90</accession>
<dbReference type="GeneID" id="79513687"/>
<evidence type="ECO:0000256" key="1">
    <source>
        <dbReference type="SAM" id="Phobius"/>
    </source>
</evidence>
<keyword evidence="1" id="KW-1133">Transmembrane helix</keyword>
<evidence type="ECO:0008006" key="4">
    <source>
        <dbReference type="Google" id="ProtNLM"/>
    </source>
</evidence>
<feature type="transmembrane region" description="Helical" evidence="1">
    <location>
        <begin position="6"/>
        <end position="29"/>
    </location>
</feature>
<keyword evidence="3" id="KW-1185">Reference proteome</keyword>
<comment type="caution">
    <text evidence="2">The sequence shown here is derived from an EMBL/GenBank/DDBJ whole genome shotgun (WGS) entry which is preliminary data.</text>
</comment>
<dbReference type="RefSeq" id="WP_008056860.1">
    <property type="nucleotide sequence ID" value="NZ_FNRV01000001.1"/>
</dbReference>
<sequence>MFFDNVVIAGVLTVSLMLVFFAGFGFFIWKDSHKRKKP</sequence>
<organism evidence="2 3">
    <name type="scientific">Pseudomonas mohnii</name>
    <dbReference type="NCBI Taxonomy" id="395600"/>
    <lineage>
        <taxon>Bacteria</taxon>
        <taxon>Pseudomonadati</taxon>
        <taxon>Pseudomonadota</taxon>
        <taxon>Gammaproteobacteria</taxon>
        <taxon>Pseudomonadales</taxon>
        <taxon>Pseudomonadaceae</taxon>
        <taxon>Pseudomonas</taxon>
    </lineage>
</organism>
<evidence type="ECO:0000313" key="3">
    <source>
        <dbReference type="Proteomes" id="UP000199665"/>
    </source>
</evidence>
<dbReference type="InterPro" id="IPR048085">
    <property type="entry name" value="Cyt_ox_CcoM-like"/>
</dbReference>